<sequence>MDNFLEIQRPYIAKGMIRIRHNGKLNYIKTADVVLLESDINYTHIHLKSGKKLLSSRNLSLFEFMLKDTHSFIRPNRRQVVNIDYLTNFSIEKSTKALQLINGLSISISRRKSQKLTKSLKNQL</sequence>
<dbReference type="EMBL" id="BMKK01000001">
    <property type="protein sequence ID" value="GGD44434.1"/>
    <property type="molecule type" value="Genomic_DNA"/>
</dbReference>
<protein>
    <recommendedName>
        <fullName evidence="1">HTH LytTR-type domain-containing protein</fullName>
    </recommendedName>
</protein>
<reference evidence="2" key="2">
    <citation type="submission" date="2020-09" db="EMBL/GenBank/DDBJ databases">
        <authorList>
            <person name="Sun Q."/>
            <person name="Zhou Y."/>
        </authorList>
    </citation>
    <scope>NUCLEOTIDE SEQUENCE</scope>
    <source>
        <strain evidence="2">CGMCC 1.15958</strain>
    </source>
</reference>
<dbReference type="AlphaFoldDB" id="A0A916YGY2"/>
<organism evidence="2 3">
    <name type="scientific">Emticicia aquatilis</name>
    <dbReference type="NCBI Taxonomy" id="1537369"/>
    <lineage>
        <taxon>Bacteria</taxon>
        <taxon>Pseudomonadati</taxon>
        <taxon>Bacteroidota</taxon>
        <taxon>Cytophagia</taxon>
        <taxon>Cytophagales</taxon>
        <taxon>Leadbetterellaceae</taxon>
        <taxon>Emticicia</taxon>
    </lineage>
</organism>
<evidence type="ECO:0000259" key="1">
    <source>
        <dbReference type="PROSITE" id="PS50930"/>
    </source>
</evidence>
<dbReference type="Gene3D" id="2.40.50.1020">
    <property type="entry name" value="LytTr DNA-binding domain"/>
    <property type="match status" value="1"/>
</dbReference>
<reference evidence="2" key="1">
    <citation type="journal article" date="2014" name="Int. J. Syst. Evol. Microbiol.">
        <title>Complete genome sequence of Corynebacterium casei LMG S-19264T (=DSM 44701T), isolated from a smear-ripened cheese.</title>
        <authorList>
            <consortium name="US DOE Joint Genome Institute (JGI-PGF)"/>
            <person name="Walter F."/>
            <person name="Albersmeier A."/>
            <person name="Kalinowski J."/>
            <person name="Ruckert C."/>
        </authorList>
    </citation>
    <scope>NUCLEOTIDE SEQUENCE</scope>
    <source>
        <strain evidence="2">CGMCC 1.15958</strain>
    </source>
</reference>
<dbReference type="Pfam" id="PF04397">
    <property type="entry name" value="LytTR"/>
    <property type="match status" value="1"/>
</dbReference>
<dbReference type="SMART" id="SM00850">
    <property type="entry name" value="LytTR"/>
    <property type="match status" value="1"/>
</dbReference>
<feature type="domain" description="HTH LytTR-type" evidence="1">
    <location>
        <begin position="17"/>
        <end position="122"/>
    </location>
</feature>
<dbReference type="RefSeq" id="WP_188764419.1">
    <property type="nucleotide sequence ID" value="NZ_BMKK01000001.1"/>
</dbReference>
<comment type="caution">
    <text evidence="2">The sequence shown here is derived from an EMBL/GenBank/DDBJ whole genome shotgun (WGS) entry which is preliminary data.</text>
</comment>
<evidence type="ECO:0000313" key="2">
    <source>
        <dbReference type="EMBL" id="GGD44434.1"/>
    </source>
</evidence>
<dbReference type="Proteomes" id="UP000609064">
    <property type="component" value="Unassembled WGS sequence"/>
</dbReference>
<accession>A0A916YGY2</accession>
<dbReference type="PROSITE" id="PS50930">
    <property type="entry name" value="HTH_LYTTR"/>
    <property type="match status" value="1"/>
</dbReference>
<evidence type="ECO:0000313" key="3">
    <source>
        <dbReference type="Proteomes" id="UP000609064"/>
    </source>
</evidence>
<proteinExistence type="predicted"/>
<dbReference type="InterPro" id="IPR007492">
    <property type="entry name" value="LytTR_DNA-bd_dom"/>
</dbReference>
<keyword evidence="3" id="KW-1185">Reference proteome</keyword>
<name>A0A916YGY2_9BACT</name>
<gene>
    <name evidence="2" type="ORF">GCM10011514_05510</name>
</gene>
<dbReference type="GO" id="GO:0003677">
    <property type="term" value="F:DNA binding"/>
    <property type="evidence" value="ECO:0007669"/>
    <property type="project" value="InterPro"/>
</dbReference>